<dbReference type="EMBL" id="JACATZ010000003">
    <property type="protein sequence ID" value="NWJ48733.1"/>
    <property type="molecule type" value="Genomic_DNA"/>
</dbReference>
<dbReference type="CDD" id="cd00867">
    <property type="entry name" value="Trans_IPPS"/>
    <property type="match status" value="1"/>
</dbReference>
<protein>
    <submittedName>
        <fullName evidence="7">Polyprenyl synthetase family protein</fullName>
    </submittedName>
</protein>
<gene>
    <name evidence="7" type="ORF">HXX08_22980</name>
    <name evidence="8" type="ORF">OZ401_004280</name>
</gene>
<dbReference type="RefSeq" id="WP_341470569.1">
    <property type="nucleotide sequence ID" value="NZ_CP128400.1"/>
</dbReference>
<dbReference type="GO" id="GO:0004659">
    <property type="term" value="F:prenyltransferase activity"/>
    <property type="evidence" value="ECO:0007669"/>
    <property type="project" value="InterPro"/>
</dbReference>
<keyword evidence="5" id="KW-0460">Magnesium</keyword>
<dbReference type="GO" id="GO:0008299">
    <property type="term" value="P:isoprenoid biosynthetic process"/>
    <property type="evidence" value="ECO:0007669"/>
    <property type="project" value="InterPro"/>
</dbReference>
<evidence type="ECO:0000256" key="5">
    <source>
        <dbReference type="ARBA" id="ARBA00022842"/>
    </source>
</evidence>
<name>A0A8T7M9S1_9CHLR</name>
<dbReference type="SUPFAM" id="SSF48576">
    <property type="entry name" value="Terpenoid synthases"/>
    <property type="match status" value="1"/>
</dbReference>
<evidence type="ECO:0000256" key="4">
    <source>
        <dbReference type="ARBA" id="ARBA00022723"/>
    </source>
</evidence>
<dbReference type="Pfam" id="PF00348">
    <property type="entry name" value="polyprenyl_synt"/>
    <property type="match status" value="1"/>
</dbReference>
<keyword evidence="4" id="KW-0479">Metal-binding</keyword>
<dbReference type="Proteomes" id="UP000521676">
    <property type="component" value="Unassembled WGS sequence"/>
</dbReference>
<accession>A0A8T7M9S1</accession>
<organism evidence="7 9">
    <name type="scientific">Candidatus Chlorohelix allophototropha</name>
    <dbReference type="NCBI Taxonomy" id="3003348"/>
    <lineage>
        <taxon>Bacteria</taxon>
        <taxon>Bacillati</taxon>
        <taxon>Chloroflexota</taxon>
        <taxon>Chloroflexia</taxon>
        <taxon>Candidatus Chloroheliales</taxon>
        <taxon>Candidatus Chloroheliaceae</taxon>
        <taxon>Candidatus Chlorohelix</taxon>
    </lineage>
</organism>
<dbReference type="EMBL" id="CP128400">
    <property type="protein sequence ID" value="WJW68664.1"/>
    <property type="molecule type" value="Genomic_DNA"/>
</dbReference>
<evidence type="ECO:0000313" key="10">
    <source>
        <dbReference type="Proteomes" id="UP001431572"/>
    </source>
</evidence>
<evidence type="ECO:0000256" key="6">
    <source>
        <dbReference type="RuleBase" id="RU004466"/>
    </source>
</evidence>
<evidence type="ECO:0000256" key="3">
    <source>
        <dbReference type="ARBA" id="ARBA00022679"/>
    </source>
</evidence>
<dbReference type="InterPro" id="IPR000092">
    <property type="entry name" value="Polyprenyl_synt"/>
</dbReference>
<evidence type="ECO:0000256" key="1">
    <source>
        <dbReference type="ARBA" id="ARBA00001946"/>
    </source>
</evidence>
<evidence type="ECO:0000313" key="7">
    <source>
        <dbReference type="EMBL" id="NWJ48733.1"/>
    </source>
</evidence>
<reference evidence="7 9" key="1">
    <citation type="submission" date="2020-06" db="EMBL/GenBank/DDBJ databases">
        <title>Anoxygenic phototrophic Chloroflexota member uses a Type I reaction center.</title>
        <authorList>
            <person name="Tsuji J.M."/>
            <person name="Shaw N.A."/>
            <person name="Nagashima S."/>
            <person name="Venkiteswaran J."/>
            <person name="Schiff S.L."/>
            <person name="Hanada S."/>
            <person name="Tank M."/>
            <person name="Neufeld J.D."/>
        </authorList>
    </citation>
    <scope>NUCLEOTIDE SEQUENCE [LARGE SCALE GENOMIC DNA]</scope>
    <source>
        <strain evidence="7">L227-S17</strain>
    </source>
</reference>
<evidence type="ECO:0000313" key="8">
    <source>
        <dbReference type="EMBL" id="WJW68664.1"/>
    </source>
</evidence>
<evidence type="ECO:0000256" key="2">
    <source>
        <dbReference type="ARBA" id="ARBA00006706"/>
    </source>
</evidence>
<dbReference type="PANTHER" id="PTHR12001:SF69">
    <property type="entry name" value="ALL TRANS-POLYPRENYL-DIPHOSPHATE SYNTHASE PDSS1"/>
    <property type="match status" value="1"/>
</dbReference>
<proteinExistence type="inferred from homology"/>
<sequence>MDALHALIEHELLANFEGNLFEFRGNIPALNGRVLNSFQRYPLQEQIQLALGLEASQDCDQSSYACTKSKMAFLSSELVGLTCGASGRGFREIIPALAGVFLIQQASSILDDIQDGDRETSLDKVLDVSTALNLALLMLNRGQEILVCNLAQLAEQRHTQTDYLGVVVELNRAIGGALRGQLLDTQETKQPLPLREVDIEQYIAKIALKSGSRFSFLAGLGAILGGANAAELQWYRQFGYRAGIALNLMSDLYDYAGGGADGIEQCRDYRTGVFNLPLIYLYENQPGAAEKQAFLQLWAQSLESAEYLPAFKAILPWEAAYRQTLELINHYIDQAEEALRQLDPTLEKPEHRDLLWLLRQHLVVPA</sequence>
<dbReference type="GO" id="GO:0046872">
    <property type="term" value="F:metal ion binding"/>
    <property type="evidence" value="ECO:0007669"/>
    <property type="project" value="UniProtKB-KW"/>
</dbReference>
<dbReference type="AlphaFoldDB" id="A0A8T7M9S1"/>
<comment type="cofactor">
    <cofactor evidence="1">
        <name>Mg(2+)</name>
        <dbReference type="ChEBI" id="CHEBI:18420"/>
    </cofactor>
</comment>
<reference evidence="8" key="2">
    <citation type="journal article" date="2024" name="Nature">
        <title>Anoxygenic phototroph of the Chloroflexota uses a type I reaction centre.</title>
        <authorList>
            <person name="Tsuji J.M."/>
            <person name="Shaw N.A."/>
            <person name="Nagashima S."/>
            <person name="Venkiteswaran J.J."/>
            <person name="Schiff S.L."/>
            <person name="Watanabe T."/>
            <person name="Fukui M."/>
            <person name="Hanada S."/>
            <person name="Tank M."/>
            <person name="Neufeld J.D."/>
        </authorList>
    </citation>
    <scope>NUCLEOTIDE SEQUENCE</scope>
    <source>
        <strain evidence="8">L227-S17</strain>
    </source>
</reference>
<dbReference type="InterPro" id="IPR008949">
    <property type="entry name" value="Isoprenoid_synthase_dom_sf"/>
</dbReference>
<dbReference type="Proteomes" id="UP001431572">
    <property type="component" value="Chromosome 2"/>
</dbReference>
<evidence type="ECO:0000313" key="9">
    <source>
        <dbReference type="Proteomes" id="UP000521676"/>
    </source>
</evidence>
<dbReference type="Gene3D" id="1.10.600.10">
    <property type="entry name" value="Farnesyl Diphosphate Synthase"/>
    <property type="match status" value="1"/>
</dbReference>
<keyword evidence="3 6" id="KW-0808">Transferase</keyword>
<dbReference type="PANTHER" id="PTHR12001">
    <property type="entry name" value="GERANYLGERANYL PYROPHOSPHATE SYNTHASE"/>
    <property type="match status" value="1"/>
</dbReference>
<comment type="similarity">
    <text evidence="2 6">Belongs to the FPP/GGPP synthase family.</text>
</comment>
<keyword evidence="10" id="KW-1185">Reference proteome</keyword>